<evidence type="ECO:0000313" key="3">
    <source>
        <dbReference type="Proteomes" id="UP000295726"/>
    </source>
</evidence>
<dbReference type="InterPro" id="IPR005149">
    <property type="entry name" value="Tscrpt_reg_PadR_N"/>
</dbReference>
<evidence type="ECO:0000259" key="1">
    <source>
        <dbReference type="Pfam" id="PF03551"/>
    </source>
</evidence>
<evidence type="ECO:0000313" key="2">
    <source>
        <dbReference type="EMBL" id="TCS82411.1"/>
    </source>
</evidence>
<proteinExistence type="predicted"/>
<dbReference type="InterPro" id="IPR036388">
    <property type="entry name" value="WH-like_DNA-bd_sf"/>
</dbReference>
<comment type="caution">
    <text evidence="2">The sequence shown here is derived from an EMBL/GenBank/DDBJ whole genome shotgun (WGS) entry which is preliminary data.</text>
</comment>
<dbReference type="Pfam" id="PF03551">
    <property type="entry name" value="PadR"/>
    <property type="match status" value="1"/>
</dbReference>
<dbReference type="RefSeq" id="WP_132378723.1">
    <property type="nucleotide sequence ID" value="NZ_SLZZ01000002.1"/>
</dbReference>
<organism evidence="2 3">
    <name type="scientific">Muricomes intestini</name>
    <dbReference type="NCBI Taxonomy" id="1796634"/>
    <lineage>
        <taxon>Bacteria</taxon>
        <taxon>Bacillati</taxon>
        <taxon>Bacillota</taxon>
        <taxon>Clostridia</taxon>
        <taxon>Lachnospirales</taxon>
        <taxon>Lachnospiraceae</taxon>
        <taxon>Muricomes</taxon>
    </lineage>
</organism>
<dbReference type="PANTHER" id="PTHR43252">
    <property type="entry name" value="TRANSCRIPTIONAL REGULATOR YQJI"/>
    <property type="match status" value="1"/>
</dbReference>
<dbReference type="AlphaFoldDB" id="A0A4R3KIA4"/>
<dbReference type="Proteomes" id="UP000295726">
    <property type="component" value="Unassembled WGS sequence"/>
</dbReference>
<dbReference type="EMBL" id="SLZZ01000002">
    <property type="protein sequence ID" value="TCS82411.1"/>
    <property type="molecule type" value="Genomic_DNA"/>
</dbReference>
<dbReference type="OrthoDB" id="9783723at2"/>
<protein>
    <submittedName>
        <fullName evidence="2">PadR family transcriptional regulator</fullName>
    </submittedName>
</protein>
<dbReference type="SUPFAM" id="SSF46785">
    <property type="entry name" value="Winged helix' DNA-binding domain"/>
    <property type="match status" value="1"/>
</dbReference>
<dbReference type="PANTHER" id="PTHR43252:SF6">
    <property type="entry name" value="NEGATIVE TRANSCRIPTION REGULATOR PADR"/>
    <property type="match status" value="1"/>
</dbReference>
<sequence length="172" mass="20493">MFMEIVILTQLMNAPSYGYQIRQKAAKTVGPYYKINNNQLYPKLRHMEEKGYITKEISAQEGKPNRHIYSITGLGIEYFYTLLKTFPAEDAADENEYLMRIGFFHILDANARADILEKRRKTLHLEYEHMNYLTELYQKEKYVPYSKDYFQFSKDSIMKELDLIDEMLKKAE</sequence>
<dbReference type="Gene3D" id="1.10.10.10">
    <property type="entry name" value="Winged helix-like DNA-binding domain superfamily/Winged helix DNA-binding domain"/>
    <property type="match status" value="1"/>
</dbReference>
<feature type="domain" description="Transcription regulator PadR N-terminal" evidence="1">
    <location>
        <begin position="7"/>
        <end position="77"/>
    </location>
</feature>
<gene>
    <name evidence="2" type="ORF">EDD59_102282</name>
</gene>
<accession>A0A4R3KIA4</accession>
<name>A0A4R3KIA4_9FIRM</name>
<dbReference type="InterPro" id="IPR036390">
    <property type="entry name" value="WH_DNA-bd_sf"/>
</dbReference>
<reference evidence="2 3" key="1">
    <citation type="submission" date="2019-03" db="EMBL/GenBank/DDBJ databases">
        <title>Genomic Encyclopedia of Type Strains, Phase IV (KMG-IV): sequencing the most valuable type-strain genomes for metagenomic binning, comparative biology and taxonomic classification.</title>
        <authorList>
            <person name="Goeker M."/>
        </authorList>
    </citation>
    <scope>NUCLEOTIDE SEQUENCE [LARGE SCALE GENOMIC DNA]</scope>
    <source>
        <strain evidence="2 3">DSM 29489</strain>
    </source>
</reference>
<keyword evidence="3" id="KW-1185">Reference proteome</keyword>